<organism evidence="2 3">
    <name type="scientific">Brochothrix campestris FSL F6-1037</name>
    <dbReference type="NCBI Taxonomy" id="1265861"/>
    <lineage>
        <taxon>Bacteria</taxon>
        <taxon>Bacillati</taxon>
        <taxon>Bacillota</taxon>
        <taxon>Bacilli</taxon>
        <taxon>Bacillales</taxon>
        <taxon>Listeriaceae</taxon>
        <taxon>Brochothrix</taxon>
    </lineage>
</organism>
<name>W7CPZ6_9LIST</name>
<dbReference type="SMART" id="SM00849">
    <property type="entry name" value="Lactamase_B"/>
    <property type="match status" value="1"/>
</dbReference>
<dbReference type="InterPro" id="IPR052533">
    <property type="entry name" value="WalJ/YycJ-like"/>
</dbReference>
<comment type="caution">
    <text evidence="2">The sequence shown here is derived from an EMBL/GenBank/DDBJ whole genome shotgun (WGS) entry which is preliminary data.</text>
</comment>
<gene>
    <name evidence="2" type="ORF">BCAMP_09600</name>
</gene>
<dbReference type="PANTHER" id="PTHR47619:SF1">
    <property type="entry name" value="EXODEOXYRIBONUCLEASE WALJ"/>
    <property type="match status" value="1"/>
</dbReference>
<evidence type="ECO:0000313" key="3">
    <source>
        <dbReference type="Proteomes" id="UP000019243"/>
    </source>
</evidence>
<sequence length="284" mass="31394">MEFITKTSATSKMPAVADLRYSFLTSGSSGNATLIESDSQLLLIDCGHSGKKMEELCQSVGRSLADVDAMLITHEHSDHIKGLGVLARKYQIPIYANEKTWQAMPQSVGEIATDLKYIFNEDSVKTFGSIDVESFTVSHDAASPMFYTFHQGAHKIVTMTDTGYVSERMKGVIRNADVYLFESNHDVAMLRAGRYPWNTKQRILGDEGHLSNEDAGMAMSEVIGDKTKRIYLGHLSQDNNMKDIARMTVEQTLAQQGIAVGPQVRIFDTDPNKATPLTGLNHLI</sequence>
<dbReference type="Pfam" id="PF00753">
    <property type="entry name" value="Lactamase_B"/>
    <property type="match status" value="1"/>
</dbReference>
<protein>
    <submittedName>
        <fullName evidence="2">Putative metallo-hydrolase yycJ</fullName>
    </submittedName>
</protein>
<keyword evidence="3" id="KW-1185">Reference proteome</keyword>
<dbReference type="InterPro" id="IPR001279">
    <property type="entry name" value="Metallo-B-lactamas"/>
</dbReference>
<evidence type="ECO:0000313" key="2">
    <source>
        <dbReference type="EMBL" id="EUJ37751.1"/>
    </source>
</evidence>
<evidence type="ECO:0000259" key="1">
    <source>
        <dbReference type="SMART" id="SM00849"/>
    </source>
</evidence>
<dbReference type="InterPro" id="IPR036866">
    <property type="entry name" value="RibonucZ/Hydroxyglut_hydro"/>
</dbReference>
<keyword evidence="2" id="KW-0378">Hydrolase</keyword>
<dbReference type="PANTHER" id="PTHR47619">
    <property type="entry name" value="METALLO-HYDROLASE YYCJ-RELATED"/>
    <property type="match status" value="1"/>
</dbReference>
<accession>W7CPZ6</accession>
<dbReference type="GO" id="GO:0016787">
    <property type="term" value="F:hydrolase activity"/>
    <property type="evidence" value="ECO:0007669"/>
    <property type="project" value="UniProtKB-KW"/>
</dbReference>
<dbReference type="Gene3D" id="3.60.15.10">
    <property type="entry name" value="Ribonuclease Z/Hydroxyacylglutathione hydrolase-like"/>
    <property type="match status" value="1"/>
</dbReference>
<dbReference type="PATRIC" id="fig|1265861.3.peg.1882"/>
<proteinExistence type="predicted"/>
<feature type="domain" description="Metallo-beta-lactamase" evidence="1">
    <location>
        <begin position="29"/>
        <end position="234"/>
    </location>
</feature>
<dbReference type="EMBL" id="AODH01000039">
    <property type="protein sequence ID" value="EUJ37751.1"/>
    <property type="molecule type" value="Genomic_DNA"/>
</dbReference>
<reference evidence="2 3" key="1">
    <citation type="submission" date="2012-12" db="EMBL/GenBank/DDBJ databases">
        <title>Novel taxa of Listeriaceae from agricultural environments in the United States.</title>
        <authorList>
            <person name="den Bakker H.C."/>
            <person name="Allred A."/>
            <person name="Warchocki S."/>
            <person name="Wright E.M."/>
            <person name="Burrell A."/>
            <person name="Nightingale K.K."/>
            <person name="Kephart D."/>
            <person name="Wiedmann M."/>
        </authorList>
    </citation>
    <scope>NUCLEOTIDE SEQUENCE [LARGE SCALE GENOMIC DNA]</scope>
    <source>
        <strain evidence="2 3">FSL F6-1037</strain>
    </source>
</reference>
<dbReference type="AlphaFoldDB" id="W7CPZ6"/>
<dbReference type="Proteomes" id="UP000019243">
    <property type="component" value="Unassembled WGS sequence"/>
</dbReference>
<dbReference type="SUPFAM" id="SSF56281">
    <property type="entry name" value="Metallo-hydrolase/oxidoreductase"/>
    <property type="match status" value="1"/>
</dbReference>
<dbReference type="STRING" id="1265861.BCAMP_09600"/>